<feature type="transmembrane region" description="Helical" evidence="1">
    <location>
        <begin position="45"/>
        <end position="63"/>
    </location>
</feature>
<protein>
    <submittedName>
        <fullName evidence="3">Uncharacterized protein</fullName>
    </submittedName>
</protein>
<reference evidence="2" key="1">
    <citation type="submission" date="2022-06" db="EMBL/GenBank/DDBJ databases">
        <authorList>
            <person name="Berger JAMES D."/>
            <person name="Berger JAMES D."/>
        </authorList>
    </citation>
    <scope>NUCLEOTIDE SEQUENCE [LARGE SCALE GENOMIC DNA]</scope>
</reference>
<keyword evidence="1" id="KW-0472">Membrane</keyword>
<dbReference type="WBParaSite" id="SRDH1_82500.4">
    <property type="protein sequence ID" value="SRDH1_82500.4"/>
    <property type="gene ID" value="SRDH1_82500"/>
</dbReference>
<feature type="transmembrane region" description="Helical" evidence="1">
    <location>
        <begin position="6"/>
        <end position="24"/>
    </location>
</feature>
<dbReference type="AlphaFoldDB" id="A0AA85G7V6"/>
<sequence length="83" mass="9513">MLILVFHLEVMITFIIIIVLLIQSCNTGSSTSSKCKKQQGPFARFWSLLEIILDFICTANGIWNTVNHWFLVFRNFTNSISST</sequence>
<evidence type="ECO:0000256" key="1">
    <source>
        <dbReference type="SAM" id="Phobius"/>
    </source>
</evidence>
<keyword evidence="2" id="KW-1185">Reference proteome</keyword>
<organism evidence="2 3">
    <name type="scientific">Schistosoma rodhaini</name>
    <dbReference type="NCBI Taxonomy" id="6188"/>
    <lineage>
        <taxon>Eukaryota</taxon>
        <taxon>Metazoa</taxon>
        <taxon>Spiralia</taxon>
        <taxon>Lophotrochozoa</taxon>
        <taxon>Platyhelminthes</taxon>
        <taxon>Trematoda</taxon>
        <taxon>Digenea</taxon>
        <taxon>Strigeidida</taxon>
        <taxon>Schistosomatoidea</taxon>
        <taxon>Schistosomatidae</taxon>
        <taxon>Schistosoma</taxon>
    </lineage>
</organism>
<accession>A0AA85G7V6</accession>
<reference evidence="3" key="2">
    <citation type="submission" date="2023-11" db="UniProtKB">
        <authorList>
            <consortium name="WormBaseParasite"/>
        </authorList>
    </citation>
    <scope>IDENTIFICATION</scope>
</reference>
<evidence type="ECO:0000313" key="3">
    <source>
        <dbReference type="WBParaSite" id="SRDH1_82500.4"/>
    </source>
</evidence>
<keyword evidence="1" id="KW-0812">Transmembrane</keyword>
<proteinExistence type="predicted"/>
<evidence type="ECO:0000313" key="2">
    <source>
        <dbReference type="Proteomes" id="UP000050792"/>
    </source>
</evidence>
<keyword evidence="1" id="KW-1133">Transmembrane helix</keyword>
<name>A0AA85G7V6_9TREM</name>
<dbReference type="Proteomes" id="UP000050792">
    <property type="component" value="Unassembled WGS sequence"/>
</dbReference>